<protein>
    <submittedName>
        <fullName evidence="2">Uncharacterized protein</fullName>
    </submittedName>
</protein>
<name>A0AA40SLT9_9MICO</name>
<proteinExistence type="predicted"/>
<feature type="transmembrane region" description="Helical" evidence="1">
    <location>
        <begin position="35"/>
        <end position="53"/>
    </location>
</feature>
<gene>
    <name evidence="2" type="ORF">BKA10_000301</name>
</gene>
<keyword evidence="1" id="KW-0472">Membrane</keyword>
<dbReference type="RefSeq" id="WP_183498287.1">
    <property type="nucleotide sequence ID" value="NZ_BAABCO010000003.1"/>
</dbReference>
<feature type="transmembrane region" description="Helical" evidence="1">
    <location>
        <begin position="59"/>
        <end position="80"/>
    </location>
</feature>
<comment type="caution">
    <text evidence="2">The sequence shown here is derived from an EMBL/GenBank/DDBJ whole genome shotgun (WGS) entry which is preliminary data.</text>
</comment>
<evidence type="ECO:0000313" key="3">
    <source>
        <dbReference type="Proteomes" id="UP000549113"/>
    </source>
</evidence>
<feature type="transmembrane region" description="Helical" evidence="1">
    <location>
        <begin position="113"/>
        <end position="137"/>
    </location>
</feature>
<dbReference type="EMBL" id="JACIFH010000001">
    <property type="protein sequence ID" value="MBB4138507.1"/>
    <property type="molecule type" value="Genomic_DNA"/>
</dbReference>
<keyword evidence="1" id="KW-0812">Transmembrane</keyword>
<dbReference type="AlphaFoldDB" id="A0AA40SLT9"/>
<organism evidence="2 3">
    <name type="scientific">Microbacterium invictum</name>
    <dbReference type="NCBI Taxonomy" id="515415"/>
    <lineage>
        <taxon>Bacteria</taxon>
        <taxon>Bacillati</taxon>
        <taxon>Actinomycetota</taxon>
        <taxon>Actinomycetes</taxon>
        <taxon>Micrococcales</taxon>
        <taxon>Microbacteriaceae</taxon>
        <taxon>Microbacterium</taxon>
    </lineage>
</organism>
<feature type="transmembrane region" description="Helical" evidence="1">
    <location>
        <begin position="6"/>
        <end position="23"/>
    </location>
</feature>
<evidence type="ECO:0000313" key="2">
    <source>
        <dbReference type="EMBL" id="MBB4138507.1"/>
    </source>
</evidence>
<keyword evidence="3" id="KW-1185">Reference proteome</keyword>
<keyword evidence="1" id="KW-1133">Transmembrane helix</keyword>
<reference evidence="2 3" key="1">
    <citation type="submission" date="2020-08" db="EMBL/GenBank/DDBJ databases">
        <title>Sequencing the genomes of 1000 actinobacteria strains.</title>
        <authorList>
            <person name="Klenk H.-P."/>
        </authorList>
    </citation>
    <scope>NUCLEOTIDE SEQUENCE [LARGE SCALE GENOMIC DNA]</scope>
    <source>
        <strain evidence="2 3">DSM 19600</strain>
    </source>
</reference>
<accession>A0AA40SLT9</accession>
<dbReference type="Proteomes" id="UP000549113">
    <property type="component" value="Unassembled WGS sequence"/>
</dbReference>
<evidence type="ECO:0000256" key="1">
    <source>
        <dbReference type="SAM" id="Phobius"/>
    </source>
</evidence>
<sequence length="140" mass="14995">MGYVVLGAWVIQAIVGAILLGEWLRHARGAGRGPLLVHISLVVLYLAPWVAFVVTGAAWWAWIAVAVLTVALSFGDVMMVRRARRLQGRTRPGMRDYGGAIGMVFTGKMPRRVVFHALLAPVVYFGSLGLAIAATVAPAS</sequence>